<protein>
    <submittedName>
        <fullName evidence="3">SIS domain-containing protein</fullName>
        <ecNumber evidence="3">3.5.-.-</ecNumber>
    </submittedName>
</protein>
<comment type="caution">
    <text evidence="3">The sequence shown here is derived from an EMBL/GenBank/DDBJ whole genome shotgun (WGS) entry which is preliminary data.</text>
</comment>
<feature type="domain" description="SIS" evidence="2">
    <location>
        <begin position="190"/>
        <end position="326"/>
    </location>
</feature>
<reference evidence="4" key="1">
    <citation type="journal article" date="2019" name="Int. J. Syst. Evol. Microbiol.">
        <title>The Global Catalogue of Microorganisms (GCM) 10K type strain sequencing project: providing services to taxonomists for standard genome sequencing and annotation.</title>
        <authorList>
            <consortium name="The Broad Institute Genomics Platform"/>
            <consortium name="The Broad Institute Genome Sequencing Center for Infectious Disease"/>
            <person name="Wu L."/>
            <person name="Ma J."/>
        </authorList>
    </citation>
    <scope>NUCLEOTIDE SEQUENCE [LARGE SCALE GENOMIC DNA]</scope>
    <source>
        <strain evidence="4">CCUG 57401</strain>
    </source>
</reference>
<dbReference type="Proteomes" id="UP001596037">
    <property type="component" value="Unassembled WGS sequence"/>
</dbReference>
<sequence>MLVEAREAPAAVARLLANDDTEYRAFGAALRAEPPASMLTLARGSSDHAAHFMAYLIMARLGRLVTSLPMSLVTLYQSRIERQGLTAFAFSQSGQSPDLVEPARYFGEGGAVTAAFVNDTASPLAGAVRHVFPLHAGTETSVAATKSFIAQLVGGARLVTAWQSDIDLARALADLPGALTLAAHADWSAAIAPLVDADRLFVIGRGTGLAVALEAALKFKETCGIQAEAFSGAEVQHGPMALIGEGYPLLIFAPRGPAQPGLLALAAAMRQRGARVLLAAPIGTPDSELPLVETGAVDLDPLSAIQSFYPMVDALARARGLDPDRPQHLKKVTRTR</sequence>
<keyword evidence="4" id="KW-1185">Reference proteome</keyword>
<evidence type="ECO:0000313" key="4">
    <source>
        <dbReference type="Proteomes" id="UP001596037"/>
    </source>
</evidence>
<dbReference type="PROSITE" id="PS51464">
    <property type="entry name" value="SIS"/>
    <property type="match status" value="2"/>
</dbReference>
<evidence type="ECO:0000256" key="1">
    <source>
        <dbReference type="ARBA" id="ARBA00022737"/>
    </source>
</evidence>
<dbReference type="EC" id="3.5.-.-" evidence="3"/>
<dbReference type="GO" id="GO:0016787">
    <property type="term" value="F:hydrolase activity"/>
    <property type="evidence" value="ECO:0007669"/>
    <property type="project" value="UniProtKB-KW"/>
</dbReference>
<organism evidence="3 4">
    <name type="scientific">Caenimonas terrae</name>
    <dbReference type="NCBI Taxonomy" id="696074"/>
    <lineage>
        <taxon>Bacteria</taxon>
        <taxon>Pseudomonadati</taxon>
        <taxon>Pseudomonadota</taxon>
        <taxon>Betaproteobacteria</taxon>
        <taxon>Burkholderiales</taxon>
        <taxon>Comamonadaceae</taxon>
        <taxon>Caenimonas</taxon>
    </lineage>
</organism>
<dbReference type="InterPro" id="IPR001347">
    <property type="entry name" value="SIS_dom"/>
</dbReference>
<proteinExistence type="predicted"/>
<dbReference type="Gene3D" id="3.40.50.10490">
    <property type="entry name" value="Glucose-6-phosphate isomerase like protein, domain 1"/>
    <property type="match status" value="2"/>
</dbReference>
<dbReference type="SUPFAM" id="SSF53697">
    <property type="entry name" value="SIS domain"/>
    <property type="match status" value="1"/>
</dbReference>
<feature type="domain" description="SIS" evidence="2">
    <location>
        <begin position="26"/>
        <end position="169"/>
    </location>
</feature>
<dbReference type="Pfam" id="PF01380">
    <property type="entry name" value="SIS"/>
    <property type="match status" value="2"/>
</dbReference>
<dbReference type="CDD" id="cd05009">
    <property type="entry name" value="SIS_GlmS_GlmD_2"/>
    <property type="match status" value="1"/>
</dbReference>
<dbReference type="InterPro" id="IPR035490">
    <property type="entry name" value="GlmS/FrlB_SIS"/>
</dbReference>
<evidence type="ECO:0000259" key="2">
    <source>
        <dbReference type="PROSITE" id="PS51464"/>
    </source>
</evidence>
<accession>A0ABW0NHJ8</accession>
<dbReference type="PANTHER" id="PTHR10937:SF8">
    <property type="entry name" value="AMINOTRANSFERASE-RELATED"/>
    <property type="match status" value="1"/>
</dbReference>
<dbReference type="EMBL" id="JBHSMF010000009">
    <property type="protein sequence ID" value="MFC5499512.1"/>
    <property type="molecule type" value="Genomic_DNA"/>
</dbReference>
<keyword evidence="1" id="KW-0677">Repeat</keyword>
<dbReference type="PANTHER" id="PTHR10937">
    <property type="entry name" value="GLUCOSAMINE--FRUCTOSE-6-PHOSPHATE AMINOTRANSFERASE, ISOMERIZING"/>
    <property type="match status" value="1"/>
</dbReference>
<dbReference type="RefSeq" id="WP_376851926.1">
    <property type="nucleotide sequence ID" value="NZ_JBHSMF010000009.1"/>
</dbReference>
<keyword evidence="3" id="KW-0378">Hydrolase</keyword>
<dbReference type="InterPro" id="IPR035466">
    <property type="entry name" value="GlmS/AgaS_SIS"/>
</dbReference>
<dbReference type="CDD" id="cd05008">
    <property type="entry name" value="SIS_GlmS_GlmD_1"/>
    <property type="match status" value="1"/>
</dbReference>
<dbReference type="InterPro" id="IPR046348">
    <property type="entry name" value="SIS_dom_sf"/>
</dbReference>
<name>A0ABW0NHJ8_9BURK</name>
<gene>
    <name evidence="3" type="ORF">ACFPOE_18345</name>
</gene>
<evidence type="ECO:0000313" key="3">
    <source>
        <dbReference type="EMBL" id="MFC5499512.1"/>
    </source>
</evidence>